<evidence type="ECO:0000256" key="2">
    <source>
        <dbReference type="ARBA" id="ARBA00022946"/>
    </source>
</evidence>
<keyword evidence="10" id="KW-1185">Reference proteome</keyword>
<feature type="compositionally biased region" description="Basic and acidic residues" evidence="8">
    <location>
        <begin position="101"/>
        <end position="112"/>
    </location>
</feature>
<evidence type="ECO:0000256" key="1">
    <source>
        <dbReference type="ARBA" id="ARBA00004173"/>
    </source>
</evidence>
<keyword evidence="2" id="KW-0809">Transit peptide</keyword>
<organism evidence="9 10">
    <name type="scientific">Acropora cervicornis</name>
    <name type="common">Staghorn coral</name>
    <dbReference type="NCBI Taxonomy" id="6130"/>
    <lineage>
        <taxon>Eukaryota</taxon>
        <taxon>Metazoa</taxon>
        <taxon>Cnidaria</taxon>
        <taxon>Anthozoa</taxon>
        <taxon>Hexacorallia</taxon>
        <taxon>Scleractinia</taxon>
        <taxon>Astrocoeniina</taxon>
        <taxon>Acroporidae</taxon>
        <taxon>Acropora</taxon>
    </lineage>
</organism>
<name>A0AAD9V6V5_ACRCE</name>
<reference evidence="9" key="2">
    <citation type="journal article" date="2023" name="Science">
        <title>Genomic signatures of disease resistance in endangered staghorn corals.</title>
        <authorList>
            <person name="Vollmer S.V."/>
            <person name="Selwyn J.D."/>
            <person name="Despard B.A."/>
            <person name="Roesel C.L."/>
        </authorList>
    </citation>
    <scope>NUCLEOTIDE SEQUENCE</scope>
    <source>
        <strain evidence="9">K2</strain>
    </source>
</reference>
<reference evidence="9" key="1">
    <citation type="journal article" date="2023" name="G3 (Bethesda)">
        <title>Whole genome assembly and annotation of the endangered Caribbean coral Acropora cervicornis.</title>
        <authorList>
            <person name="Selwyn J.D."/>
            <person name="Vollmer S.V."/>
        </authorList>
    </citation>
    <scope>NUCLEOTIDE SEQUENCE</scope>
    <source>
        <strain evidence="9">K2</strain>
    </source>
</reference>
<evidence type="ECO:0000256" key="3">
    <source>
        <dbReference type="ARBA" id="ARBA00022980"/>
    </source>
</evidence>
<evidence type="ECO:0000256" key="8">
    <source>
        <dbReference type="SAM" id="MobiDB-lite"/>
    </source>
</evidence>
<dbReference type="EMBL" id="JARQWQ010000027">
    <property type="protein sequence ID" value="KAK2562940.1"/>
    <property type="molecule type" value="Genomic_DNA"/>
</dbReference>
<sequence>MAAALRSGLLGNHVLIARKCYRIVFQSAAFLATETGNNEQRQCKGINYFKDGSDPPLLSDSEYPDWLWDILTDEKKRSRDEELPHDLSNVTLRRRKNKQLRRQENATRKQNN</sequence>
<evidence type="ECO:0000313" key="9">
    <source>
        <dbReference type="EMBL" id="KAK2562940.1"/>
    </source>
</evidence>
<comment type="subcellular location">
    <subcellularLocation>
        <location evidence="1">Mitochondrion</location>
    </subcellularLocation>
</comment>
<dbReference type="Pfam" id="PF08561">
    <property type="entry name" value="Ribosomal_L37"/>
    <property type="match status" value="1"/>
</dbReference>
<dbReference type="PANTHER" id="PTHR28595:SF1">
    <property type="entry name" value="LARGE RIBOSOMAL SUBUNIT PROTEIN ML54"/>
    <property type="match status" value="1"/>
</dbReference>
<dbReference type="GO" id="GO:0005762">
    <property type="term" value="C:mitochondrial large ribosomal subunit"/>
    <property type="evidence" value="ECO:0007669"/>
    <property type="project" value="TreeGrafter"/>
</dbReference>
<evidence type="ECO:0000256" key="7">
    <source>
        <dbReference type="ARBA" id="ARBA00035179"/>
    </source>
</evidence>
<keyword evidence="4" id="KW-0496">Mitochondrion</keyword>
<protein>
    <recommendedName>
        <fullName evidence="7">Large ribosomal subunit protein mL54</fullName>
    </recommendedName>
</protein>
<evidence type="ECO:0000256" key="6">
    <source>
        <dbReference type="ARBA" id="ARBA00033752"/>
    </source>
</evidence>
<dbReference type="Proteomes" id="UP001249851">
    <property type="component" value="Unassembled WGS sequence"/>
</dbReference>
<feature type="region of interest" description="Disordered" evidence="8">
    <location>
        <begin position="77"/>
        <end position="112"/>
    </location>
</feature>
<proteinExistence type="inferred from homology"/>
<evidence type="ECO:0000256" key="4">
    <source>
        <dbReference type="ARBA" id="ARBA00023128"/>
    </source>
</evidence>
<keyword evidence="3" id="KW-0689">Ribosomal protein</keyword>
<dbReference type="InterPro" id="IPR013870">
    <property type="entry name" value="Ribosomal_mL54"/>
</dbReference>
<dbReference type="PANTHER" id="PTHR28595">
    <property type="entry name" value="39S RIBOSOMAL PROTEIN L54, MITOCHONDRIAL"/>
    <property type="match status" value="1"/>
</dbReference>
<accession>A0AAD9V6V5</accession>
<dbReference type="AlphaFoldDB" id="A0AAD9V6V5"/>
<comment type="caution">
    <text evidence="9">The sequence shown here is derived from an EMBL/GenBank/DDBJ whole genome shotgun (WGS) entry which is preliminary data.</text>
</comment>
<evidence type="ECO:0000256" key="5">
    <source>
        <dbReference type="ARBA" id="ARBA00023274"/>
    </source>
</evidence>
<evidence type="ECO:0000313" key="10">
    <source>
        <dbReference type="Proteomes" id="UP001249851"/>
    </source>
</evidence>
<comment type="similarity">
    <text evidence="6">Belongs to the mitochondrion-specific ribosomal protein mL54 family.</text>
</comment>
<keyword evidence="5" id="KW-0687">Ribonucleoprotein</keyword>
<gene>
    <name evidence="9" type="ORF">P5673_013920</name>
</gene>
<dbReference type="GO" id="GO:0003735">
    <property type="term" value="F:structural constituent of ribosome"/>
    <property type="evidence" value="ECO:0007669"/>
    <property type="project" value="TreeGrafter"/>
</dbReference>